<dbReference type="InterPro" id="IPR036188">
    <property type="entry name" value="FAD/NAD-bd_sf"/>
</dbReference>
<evidence type="ECO:0000313" key="5">
    <source>
        <dbReference type="Proteomes" id="UP000746612"/>
    </source>
</evidence>
<gene>
    <name evidence="4" type="ORF">FUG_LOCUS467886</name>
    <name evidence="3" type="ORF">MDCFG202_LOCUS462643</name>
</gene>
<sequence length="417" mass="46271">MNLNDLDIYWEILKTVLGFIAKLTVQKGQAIIHRHTYRSTPDPRNVVVVGGSFAGALLAQRLSHTVPSGYRVVLIEMNSHFNYAFAFPRNTVFSGREHHAFISYENLAKGAPEGIFHHYCDQVTDVTESHVNTASGNSLPYEYLIVATGAAQPPPARLVAKNKSDGIEELKGFQQRIGKADRVAVIGGGAVGIELVTEIRERYPDKEVTLIHSRQQLLPRFGPKLHDHVMATLKKQNIEVLLGERPPYPDDAGQSVQETSLTLADGKERTWDLVIPCTGLRPRSELLAGYSPESIAPNGEILVGPTLQVENLPSSKKNIFALGDVAQSGGPKQARAGIMQSDIVVNNLLRLIKGGPAEDKYVPHFFENTLKLTLGKRLSVMWAQKGDYEWMKESKKEDEDLNVKQTRRQLNAKPEQK</sequence>
<dbReference type="GO" id="GO:0005737">
    <property type="term" value="C:cytoplasm"/>
    <property type="evidence" value="ECO:0007669"/>
    <property type="project" value="TreeGrafter"/>
</dbReference>
<feature type="compositionally biased region" description="Basic and acidic residues" evidence="1">
    <location>
        <begin position="393"/>
        <end position="402"/>
    </location>
</feature>
<evidence type="ECO:0000313" key="4">
    <source>
        <dbReference type="EMBL" id="VIO62098.1"/>
    </source>
</evidence>
<dbReference type="PANTHER" id="PTHR43735:SF5">
    <property type="entry name" value="FAD_NAD(P)-BINDING DOMAIN-CONTAINING PROTEIN"/>
    <property type="match status" value="1"/>
</dbReference>
<feature type="domain" description="FAD/NAD(P)-binding" evidence="2">
    <location>
        <begin position="45"/>
        <end position="340"/>
    </location>
</feature>
<dbReference type="AlphaFoldDB" id="A0A2H3G2V6"/>
<dbReference type="EMBL" id="CAAKMV010000158">
    <property type="protein sequence ID" value="VIO62098.1"/>
    <property type="molecule type" value="Genomic_DNA"/>
</dbReference>
<dbReference type="PRINTS" id="PR00469">
    <property type="entry name" value="PNDRDTASEII"/>
</dbReference>
<accession>A0A2H3G2V6</accession>
<dbReference type="GO" id="GO:0050660">
    <property type="term" value="F:flavin adenine dinucleotide binding"/>
    <property type="evidence" value="ECO:0007669"/>
    <property type="project" value="TreeGrafter"/>
</dbReference>
<dbReference type="EMBL" id="CAJPIJ010000165">
    <property type="protein sequence ID" value="CAG2000565.1"/>
    <property type="molecule type" value="Genomic_DNA"/>
</dbReference>
<dbReference type="InterPro" id="IPR023753">
    <property type="entry name" value="FAD/NAD-binding_dom"/>
</dbReference>
<feature type="region of interest" description="Disordered" evidence="1">
    <location>
        <begin position="393"/>
        <end position="417"/>
    </location>
</feature>
<name>A0A2H3G2V6_GIBZA</name>
<evidence type="ECO:0000256" key="1">
    <source>
        <dbReference type="SAM" id="MobiDB-lite"/>
    </source>
</evidence>
<dbReference type="GO" id="GO:0004174">
    <property type="term" value="F:electron-transferring-flavoprotein dehydrogenase activity"/>
    <property type="evidence" value="ECO:0007669"/>
    <property type="project" value="TreeGrafter"/>
</dbReference>
<evidence type="ECO:0000313" key="3">
    <source>
        <dbReference type="EMBL" id="CAG2000565.1"/>
    </source>
</evidence>
<dbReference type="SUPFAM" id="SSF51905">
    <property type="entry name" value="FAD/NAD(P)-binding domain"/>
    <property type="match status" value="1"/>
</dbReference>
<dbReference type="Pfam" id="PF07992">
    <property type="entry name" value="Pyr_redox_2"/>
    <property type="match status" value="1"/>
</dbReference>
<dbReference type="PANTHER" id="PTHR43735">
    <property type="entry name" value="APOPTOSIS-INDUCING FACTOR 1"/>
    <property type="match status" value="1"/>
</dbReference>
<dbReference type="OrthoDB" id="202203at2759"/>
<protein>
    <recommendedName>
        <fullName evidence="2">FAD/NAD(P)-binding domain-containing protein</fullName>
    </recommendedName>
</protein>
<dbReference type="PRINTS" id="PR00368">
    <property type="entry name" value="FADPNR"/>
</dbReference>
<dbReference type="Proteomes" id="UP000746612">
    <property type="component" value="Unassembled WGS sequence"/>
</dbReference>
<reference evidence="4" key="1">
    <citation type="submission" date="2019-04" db="EMBL/GenBank/DDBJ databases">
        <authorList>
            <person name="Melise S."/>
            <person name="Noan J."/>
            <person name="Okalmin O."/>
        </authorList>
    </citation>
    <scope>NUCLEOTIDE SEQUENCE</scope>
    <source>
        <strain evidence="4">FN9</strain>
    </source>
</reference>
<evidence type="ECO:0000259" key="2">
    <source>
        <dbReference type="Pfam" id="PF07992"/>
    </source>
</evidence>
<dbReference type="Gene3D" id="3.50.50.100">
    <property type="match status" value="1"/>
</dbReference>
<organism evidence="3 5">
    <name type="scientific">Gibberella zeae</name>
    <name type="common">Wheat head blight fungus</name>
    <name type="synonym">Fusarium graminearum</name>
    <dbReference type="NCBI Taxonomy" id="5518"/>
    <lineage>
        <taxon>Eukaryota</taxon>
        <taxon>Fungi</taxon>
        <taxon>Dikarya</taxon>
        <taxon>Ascomycota</taxon>
        <taxon>Pezizomycotina</taxon>
        <taxon>Sordariomycetes</taxon>
        <taxon>Hypocreomycetidae</taxon>
        <taxon>Hypocreales</taxon>
        <taxon>Nectriaceae</taxon>
        <taxon>Fusarium</taxon>
    </lineage>
</organism>
<proteinExistence type="predicted"/>
<reference evidence="3" key="2">
    <citation type="submission" date="2021-03" db="EMBL/GenBank/DDBJ databases">
        <authorList>
            <person name="Alouane T."/>
            <person name="Langin T."/>
            <person name="Bonhomme L."/>
        </authorList>
    </citation>
    <scope>NUCLEOTIDE SEQUENCE</scope>
    <source>
        <strain evidence="3">MDC_Fg202</strain>
    </source>
</reference>